<sequence>MSDGGRESGSDNPKKSGRGSGSGDEFGRAVARIAVAQICESVGFHSSHESALNALADVAIRFICNLGKAANFSANLANRTEGNVFDLIQGLEELGNSHGFTGASDVHRCLVSSGVVRDIVRFVSSEEEVPFARPVPSFPIVRSQRLAVSFAQIGEKPAGDHIPDWLPPFPDPRTYTQTPVCKERESELRAERLEQERLRRNTEQSLSGLQQRLTCNGEAGPMLPTSDIINKNPFFMPPLAYGEKPVSDIVVPGQDDAKGKRLSVIETFAPTIEAAKERSLECEISEQKGLPTKRPEVRFRLGTKKKRLPLPSSLGASGRSDAGWLRDDEKDDRKRRAERILKAAMENGKDLIQ</sequence>
<feature type="domain" description="Bromodomain associated" evidence="8">
    <location>
        <begin position="24"/>
        <end position="100"/>
    </location>
</feature>
<dbReference type="Pfam" id="PF10406">
    <property type="entry name" value="TAF8_C"/>
    <property type="match status" value="1"/>
</dbReference>
<dbReference type="SMART" id="SM00576">
    <property type="entry name" value="BTP"/>
    <property type="match status" value="1"/>
</dbReference>
<keyword evidence="5" id="KW-0804">Transcription</keyword>
<evidence type="ECO:0000256" key="5">
    <source>
        <dbReference type="ARBA" id="ARBA00023163"/>
    </source>
</evidence>
<protein>
    <recommendedName>
        <fullName evidence="3">Transcription initiation factor TFIID subunit 8</fullName>
    </recommendedName>
</protein>
<evidence type="ECO:0000256" key="4">
    <source>
        <dbReference type="ARBA" id="ARBA00023015"/>
    </source>
</evidence>
<feature type="compositionally biased region" description="Basic and acidic residues" evidence="7">
    <location>
        <begin position="1"/>
        <end position="14"/>
    </location>
</feature>
<evidence type="ECO:0000259" key="8">
    <source>
        <dbReference type="SMART" id="SM00576"/>
    </source>
</evidence>
<reference evidence="9" key="2">
    <citation type="submission" date="2023-04" db="EMBL/GenBank/DDBJ databases">
        <authorList>
            <person name="Bruccoleri R.E."/>
            <person name="Oakeley E.J."/>
            <person name="Faust A.-M."/>
            <person name="Dessus-Babus S."/>
            <person name="Altorfer M."/>
            <person name="Burckhardt D."/>
            <person name="Oertli M."/>
            <person name="Naumann U."/>
            <person name="Petersen F."/>
            <person name="Wong J."/>
        </authorList>
    </citation>
    <scope>NUCLEOTIDE SEQUENCE</scope>
    <source>
        <strain evidence="9">GSM-AAB239-AS_SAM_17_03QT</strain>
        <tissue evidence="9">Leaf</tissue>
    </source>
</reference>
<dbReference type="InterPro" id="IPR037818">
    <property type="entry name" value="TAF8"/>
</dbReference>
<comment type="similarity">
    <text evidence="2">Belongs to the TAF8 family.</text>
</comment>
<dbReference type="Gene3D" id="1.10.20.10">
    <property type="entry name" value="Histone, subunit A"/>
    <property type="match status" value="1"/>
</dbReference>
<dbReference type="Pfam" id="PF07524">
    <property type="entry name" value="Bromo_TP"/>
    <property type="match status" value="1"/>
</dbReference>
<feature type="region of interest" description="Disordered" evidence="7">
    <location>
        <begin position="1"/>
        <end position="24"/>
    </location>
</feature>
<comment type="subcellular location">
    <subcellularLocation>
        <location evidence="1">Nucleus</location>
    </subcellularLocation>
</comment>
<name>A0AAX6GHU9_IRIPA</name>
<dbReference type="AlphaFoldDB" id="A0AAX6GHU9"/>
<dbReference type="InterPro" id="IPR019473">
    <property type="entry name" value="TFIID_su8_C"/>
</dbReference>
<evidence type="ECO:0000313" key="9">
    <source>
        <dbReference type="EMBL" id="KAJ6827857.1"/>
    </source>
</evidence>
<reference evidence="9" key="1">
    <citation type="journal article" date="2023" name="GigaByte">
        <title>Genome assembly of the bearded iris, Iris pallida Lam.</title>
        <authorList>
            <person name="Bruccoleri R.E."/>
            <person name="Oakeley E.J."/>
            <person name="Faust A.M.E."/>
            <person name="Altorfer M."/>
            <person name="Dessus-Babus S."/>
            <person name="Burckhardt D."/>
            <person name="Oertli M."/>
            <person name="Naumann U."/>
            <person name="Petersen F."/>
            <person name="Wong J."/>
        </authorList>
    </citation>
    <scope>NUCLEOTIDE SEQUENCE</scope>
    <source>
        <strain evidence="9">GSM-AAB239-AS_SAM_17_03QT</strain>
    </source>
</reference>
<feature type="region of interest" description="Disordered" evidence="7">
    <location>
        <begin position="299"/>
        <end position="333"/>
    </location>
</feature>
<evidence type="ECO:0000313" key="10">
    <source>
        <dbReference type="Proteomes" id="UP001140949"/>
    </source>
</evidence>
<proteinExistence type="inferred from homology"/>
<evidence type="ECO:0000256" key="2">
    <source>
        <dbReference type="ARBA" id="ARBA00008767"/>
    </source>
</evidence>
<dbReference type="InterPro" id="IPR006565">
    <property type="entry name" value="BTP"/>
</dbReference>
<dbReference type="PANTHER" id="PTHR46338">
    <property type="entry name" value="TRANSCRIPTION INITIATION FACTOR TFIID SUBUNIT 8"/>
    <property type="match status" value="1"/>
</dbReference>
<dbReference type="GO" id="GO:0005669">
    <property type="term" value="C:transcription factor TFIID complex"/>
    <property type="evidence" value="ECO:0007669"/>
    <property type="project" value="InterPro"/>
</dbReference>
<dbReference type="PANTHER" id="PTHR46338:SF1">
    <property type="entry name" value="TRANSCRIPTION INITIATION FACTOR TFIID SUBUNIT 8"/>
    <property type="match status" value="1"/>
</dbReference>
<accession>A0AAX6GHU9</accession>
<dbReference type="CDD" id="cd08049">
    <property type="entry name" value="TAF8"/>
    <property type="match status" value="1"/>
</dbReference>
<organism evidence="9 10">
    <name type="scientific">Iris pallida</name>
    <name type="common">Sweet iris</name>
    <dbReference type="NCBI Taxonomy" id="29817"/>
    <lineage>
        <taxon>Eukaryota</taxon>
        <taxon>Viridiplantae</taxon>
        <taxon>Streptophyta</taxon>
        <taxon>Embryophyta</taxon>
        <taxon>Tracheophyta</taxon>
        <taxon>Spermatophyta</taxon>
        <taxon>Magnoliopsida</taxon>
        <taxon>Liliopsida</taxon>
        <taxon>Asparagales</taxon>
        <taxon>Iridaceae</taxon>
        <taxon>Iridoideae</taxon>
        <taxon>Irideae</taxon>
        <taxon>Iris</taxon>
    </lineage>
</organism>
<evidence type="ECO:0000256" key="1">
    <source>
        <dbReference type="ARBA" id="ARBA00004123"/>
    </source>
</evidence>
<comment type="caution">
    <text evidence="9">The sequence shown here is derived from an EMBL/GenBank/DDBJ whole genome shotgun (WGS) entry which is preliminary data.</text>
</comment>
<keyword evidence="4" id="KW-0805">Transcription regulation</keyword>
<evidence type="ECO:0000256" key="7">
    <source>
        <dbReference type="SAM" id="MobiDB-lite"/>
    </source>
</evidence>
<dbReference type="Proteomes" id="UP001140949">
    <property type="component" value="Unassembled WGS sequence"/>
</dbReference>
<dbReference type="GO" id="GO:0046982">
    <property type="term" value="F:protein heterodimerization activity"/>
    <property type="evidence" value="ECO:0007669"/>
    <property type="project" value="InterPro"/>
</dbReference>
<keyword evidence="6" id="KW-0539">Nucleus</keyword>
<evidence type="ECO:0000256" key="3">
    <source>
        <dbReference type="ARBA" id="ARBA00017307"/>
    </source>
</evidence>
<evidence type="ECO:0000256" key="6">
    <source>
        <dbReference type="ARBA" id="ARBA00023242"/>
    </source>
</evidence>
<feature type="compositionally biased region" description="Basic and acidic residues" evidence="7">
    <location>
        <begin position="324"/>
        <end position="333"/>
    </location>
</feature>
<dbReference type="EMBL" id="JANAVB010019800">
    <property type="protein sequence ID" value="KAJ6827857.1"/>
    <property type="molecule type" value="Genomic_DNA"/>
</dbReference>
<gene>
    <name evidence="9" type="ORF">M6B38_365360</name>
</gene>
<keyword evidence="10" id="KW-1185">Reference proteome</keyword>
<dbReference type="InterPro" id="IPR009072">
    <property type="entry name" value="Histone-fold"/>
</dbReference>